<dbReference type="EMBL" id="VLLK01000001">
    <property type="protein sequence ID" value="TWJ09761.1"/>
    <property type="molecule type" value="Genomic_DNA"/>
</dbReference>
<dbReference type="RefSeq" id="WP_067600506.1">
    <property type="nucleotide sequence ID" value="NZ_CP015963.1"/>
</dbReference>
<sequence>MTLDELKEALRAILAIEEQGEIDWCSVEAMCHHVIEELAPKSEPEYPHDMVYRFLDDPDVRQKDTRYADRQRKRLRAWLS</sequence>
<name>A0A562UVW2_9SPHN</name>
<dbReference type="AlphaFoldDB" id="A0A562UVW2"/>
<dbReference type="OrthoDB" id="7584317at2"/>
<dbReference type="Proteomes" id="UP000320547">
    <property type="component" value="Unassembled WGS sequence"/>
</dbReference>
<protein>
    <submittedName>
        <fullName evidence="1">Uncharacterized protein</fullName>
    </submittedName>
</protein>
<evidence type="ECO:0000313" key="2">
    <source>
        <dbReference type="Proteomes" id="UP000320547"/>
    </source>
</evidence>
<organism evidence="1 2">
    <name type="scientific">Altererythrobacter ishigakiensis</name>
    <dbReference type="NCBI Taxonomy" id="476157"/>
    <lineage>
        <taxon>Bacteria</taxon>
        <taxon>Pseudomonadati</taxon>
        <taxon>Pseudomonadota</taxon>
        <taxon>Alphaproteobacteria</taxon>
        <taxon>Sphingomonadales</taxon>
        <taxon>Erythrobacteraceae</taxon>
        <taxon>Altererythrobacter</taxon>
    </lineage>
</organism>
<accession>A0A562UVW2</accession>
<proteinExistence type="predicted"/>
<keyword evidence="2" id="KW-1185">Reference proteome</keyword>
<reference evidence="1 2" key="1">
    <citation type="submission" date="2019-07" db="EMBL/GenBank/DDBJ databases">
        <title>Genomic Encyclopedia of Archaeal and Bacterial Type Strains, Phase II (KMG-II): from individual species to whole genera.</title>
        <authorList>
            <person name="Goeker M."/>
        </authorList>
    </citation>
    <scope>NUCLEOTIDE SEQUENCE [LARGE SCALE GENOMIC DNA]</scope>
    <source>
        <strain evidence="1 2">ATCC BAA-2084</strain>
    </source>
</reference>
<evidence type="ECO:0000313" key="1">
    <source>
        <dbReference type="EMBL" id="TWJ09761.1"/>
    </source>
</evidence>
<comment type="caution">
    <text evidence="1">The sequence shown here is derived from an EMBL/GenBank/DDBJ whole genome shotgun (WGS) entry which is preliminary data.</text>
</comment>
<gene>
    <name evidence="1" type="ORF">JN10_1406</name>
</gene>